<feature type="domain" description="Chromo" evidence="2">
    <location>
        <begin position="11"/>
        <end position="69"/>
    </location>
</feature>
<reference evidence="3" key="2">
    <citation type="submission" date="2025-08" db="UniProtKB">
        <authorList>
            <consortium name="Ensembl"/>
        </authorList>
    </citation>
    <scope>IDENTIFICATION</scope>
</reference>
<dbReference type="Ensembl" id="ENSPNAT00000077550.1">
    <property type="protein sequence ID" value="ENSPNAP00000052358.1"/>
    <property type="gene ID" value="ENSPNAG00000033654.1"/>
</dbReference>
<dbReference type="PROSITE" id="PS50013">
    <property type="entry name" value="CHROMO_2"/>
    <property type="match status" value="1"/>
</dbReference>
<evidence type="ECO:0000313" key="4">
    <source>
        <dbReference type="Proteomes" id="UP001501920"/>
    </source>
</evidence>
<dbReference type="Pfam" id="PF00385">
    <property type="entry name" value="Chromo"/>
    <property type="match status" value="1"/>
</dbReference>
<dbReference type="SMART" id="SM00298">
    <property type="entry name" value="CHROMO"/>
    <property type="match status" value="1"/>
</dbReference>
<dbReference type="Proteomes" id="UP001501920">
    <property type="component" value="Chromosome 24"/>
</dbReference>
<dbReference type="GeneTree" id="ENSGT01130000278705"/>
<evidence type="ECO:0000313" key="3">
    <source>
        <dbReference type="Ensembl" id="ENSPNAP00000052358.1"/>
    </source>
</evidence>
<dbReference type="InterPro" id="IPR000953">
    <property type="entry name" value="Chromo/chromo_shadow_dom"/>
</dbReference>
<dbReference type="GO" id="GO:0005634">
    <property type="term" value="C:nucleus"/>
    <property type="evidence" value="ECO:0007669"/>
    <property type="project" value="UniProtKB-SubCell"/>
</dbReference>
<evidence type="ECO:0000259" key="2">
    <source>
        <dbReference type="PROSITE" id="PS50013"/>
    </source>
</evidence>
<organism evidence="3 4">
    <name type="scientific">Pygocentrus nattereri</name>
    <name type="common">Red-bellied piranha</name>
    <dbReference type="NCBI Taxonomy" id="42514"/>
    <lineage>
        <taxon>Eukaryota</taxon>
        <taxon>Metazoa</taxon>
        <taxon>Chordata</taxon>
        <taxon>Craniata</taxon>
        <taxon>Vertebrata</taxon>
        <taxon>Euteleostomi</taxon>
        <taxon>Actinopterygii</taxon>
        <taxon>Neopterygii</taxon>
        <taxon>Teleostei</taxon>
        <taxon>Ostariophysi</taxon>
        <taxon>Characiformes</taxon>
        <taxon>Characoidei</taxon>
        <taxon>Pygocentrus</taxon>
    </lineage>
</organism>
<dbReference type="Gene3D" id="2.40.50.40">
    <property type="match status" value="1"/>
</dbReference>
<dbReference type="SUPFAM" id="SSF54160">
    <property type="entry name" value="Chromo domain-like"/>
    <property type="match status" value="1"/>
</dbReference>
<comment type="subcellular location">
    <subcellularLocation>
        <location evidence="1">Nucleus</location>
    </subcellularLocation>
</comment>
<proteinExistence type="predicted"/>
<dbReference type="AlphaFoldDB" id="A0AAR2JJZ2"/>
<reference evidence="3" key="3">
    <citation type="submission" date="2025-09" db="UniProtKB">
        <authorList>
            <consortium name="Ensembl"/>
        </authorList>
    </citation>
    <scope>IDENTIFICATION</scope>
</reference>
<reference evidence="3 4" key="1">
    <citation type="submission" date="2020-10" db="EMBL/GenBank/DDBJ databases">
        <title>Pygocentrus nattereri (red-bellied piranha) genome, fPygNat1, primary haplotype.</title>
        <authorList>
            <person name="Myers G."/>
            <person name="Meyer A."/>
            <person name="Karagic N."/>
            <person name="Pippel M."/>
            <person name="Winkler S."/>
            <person name="Tracey A."/>
            <person name="Wood J."/>
            <person name="Formenti G."/>
            <person name="Howe K."/>
            <person name="Fedrigo O."/>
            <person name="Jarvis E.D."/>
        </authorList>
    </citation>
    <scope>NUCLEOTIDE SEQUENCE [LARGE SCALE GENOMIC DNA]</scope>
</reference>
<dbReference type="InterPro" id="IPR016197">
    <property type="entry name" value="Chromo-like_dom_sf"/>
</dbReference>
<sequence length="140" mass="15697">FRLSATGEPVYAVRRLLDSCMRGGVLQYLIDWEGYGPEERTWVPARDVLDPGLIRDFHNRRPDRPARSPTQGALLLTACPSTFQKRWLGSTPDAPVSLVRAPARPIINCFTTSKFSIPMLLHPSITNIRSTAPTIYSGRF</sequence>
<name>A0AAR2JJZ2_PYGNA</name>
<keyword evidence="4" id="KW-1185">Reference proteome</keyword>
<dbReference type="InterPro" id="IPR023780">
    <property type="entry name" value="Chromo_domain"/>
</dbReference>
<evidence type="ECO:0000256" key="1">
    <source>
        <dbReference type="ARBA" id="ARBA00004123"/>
    </source>
</evidence>
<protein>
    <recommendedName>
        <fullName evidence="2">Chromo domain-containing protein</fullName>
    </recommendedName>
</protein>
<accession>A0AAR2JJZ2</accession>